<keyword evidence="3" id="KW-0961">Cell wall biogenesis/degradation</keyword>
<dbReference type="InterPro" id="IPR009019">
    <property type="entry name" value="KH_sf_prok-type"/>
</dbReference>
<evidence type="ECO:0000256" key="2">
    <source>
        <dbReference type="ARBA" id="ARBA00022884"/>
    </source>
</evidence>
<dbReference type="InterPro" id="IPR020627">
    <property type="entry name" value="KhpA"/>
</dbReference>
<dbReference type="Pfam" id="PF13083">
    <property type="entry name" value="KH_KhpA-B"/>
    <property type="match status" value="1"/>
</dbReference>
<evidence type="ECO:0000313" key="5">
    <source>
        <dbReference type="EMBL" id="OGE96200.1"/>
    </source>
</evidence>
<dbReference type="GO" id="GO:0005737">
    <property type="term" value="C:cytoplasm"/>
    <property type="evidence" value="ECO:0007669"/>
    <property type="project" value="UniProtKB-SubCell"/>
</dbReference>
<protein>
    <recommendedName>
        <fullName evidence="3">RNA-binding protein KhpA</fullName>
    </recommendedName>
    <alternativeName>
        <fullName evidence="3">KH-domain protein A</fullName>
    </alternativeName>
</protein>
<comment type="function">
    <text evidence="3">A probable RNA chaperone. Forms a complex with KhpB which binds to cellular RNA and controls its expression. Plays a role in peptidoglycan (PG) homeostasis and cell length regulation.</text>
</comment>
<evidence type="ECO:0000313" key="6">
    <source>
        <dbReference type="Proteomes" id="UP000177281"/>
    </source>
</evidence>
<keyword evidence="3" id="KW-0133">Cell shape</keyword>
<dbReference type="InterPro" id="IPR015946">
    <property type="entry name" value="KH_dom-like_a/b"/>
</dbReference>
<accession>A0A1F5Q2X8</accession>
<dbReference type="Gene3D" id="3.30.300.20">
    <property type="match status" value="1"/>
</dbReference>
<dbReference type="EMBL" id="MFFB01000006">
    <property type="protein sequence ID" value="OGE96200.1"/>
    <property type="molecule type" value="Genomic_DNA"/>
</dbReference>
<feature type="region of interest" description="Disordered" evidence="4">
    <location>
        <begin position="80"/>
        <end position="107"/>
    </location>
</feature>
<proteinExistence type="inferred from homology"/>
<dbReference type="PANTHER" id="PTHR34654:SF1">
    <property type="entry name" value="RNA-BINDING PROTEIN KHPA"/>
    <property type="match status" value="1"/>
</dbReference>
<dbReference type="GO" id="GO:0008360">
    <property type="term" value="P:regulation of cell shape"/>
    <property type="evidence" value="ECO:0007669"/>
    <property type="project" value="UniProtKB-KW"/>
</dbReference>
<feature type="compositionally biased region" description="Basic and acidic residues" evidence="4">
    <location>
        <begin position="80"/>
        <end position="90"/>
    </location>
</feature>
<sequence>MAQEQDQEFVEYLVRALVDHPEDVKTERTVDEMGVLITLHLHPEDMGQVIGRQGQTAKSIRTLLRVVGAKRKSRVNLKIYEPEGSRRPAREAQPAQDLTSDIDEFKL</sequence>
<keyword evidence="2 3" id="KW-0694">RNA-binding</keyword>
<evidence type="ECO:0000256" key="1">
    <source>
        <dbReference type="ARBA" id="ARBA00022490"/>
    </source>
</evidence>
<reference evidence="5 6" key="1">
    <citation type="journal article" date="2016" name="Nat. Commun.">
        <title>Thousands of microbial genomes shed light on interconnected biogeochemical processes in an aquifer system.</title>
        <authorList>
            <person name="Anantharaman K."/>
            <person name="Brown C.T."/>
            <person name="Hug L.A."/>
            <person name="Sharon I."/>
            <person name="Castelle C.J."/>
            <person name="Probst A.J."/>
            <person name="Thomas B.C."/>
            <person name="Singh A."/>
            <person name="Wilkins M.J."/>
            <person name="Karaoz U."/>
            <person name="Brodie E.L."/>
            <person name="Williams K.H."/>
            <person name="Hubbard S.S."/>
            <person name="Banfield J.F."/>
        </authorList>
    </citation>
    <scope>NUCLEOTIDE SEQUENCE [LARGE SCALE GENOMIC DNA]</scope>
</reference>
<organism evidence="5 6">
    <name type="scientific">Candidatus Doudnabacteria bacterium RIFCSPLOWO2_01_FULL_44_21</name>
    <dbReference type="NCBI Taxonomy" id="1817841"/>
    <lineage>
        <taxon>Bacteria</taxon>
        <taxon>Candidatus Doudnaibacteriota</taxon>
    </lineage>
</organism>
<dbReference type="AlphaFoldDB" id="A0A1F5Q2X8"/>
<dbReference type="CDD" id="cd22533">
    <property type="entry name" value="KH-II_YlqC-like"/>
    <property type="match status" value="1"/>
</dbReference>
<dbReference type="GO" id="GO:0009252">
    <property type="term" value="P:peptidoglycan biosynthetic process"/>
    <property type="evidence" value="ECO:0007669"/>
    <property type="project" value="UniProtKB-UniRule"/>
</dbReference>
<dbReference type="SUPFAM" id="SSF54814">
    <property type="entry name" value="Prokaryotic type KH domain (KH-domain type II)"/>
    <property type="match status" value="1"/>
</dbReference>
<dbReference type="HAMAP" id="MF_00088">
    <property type="entry name" value="KhpA"/>
    <property type="match status" value="1"/>
</dbReference>
<dbReference type="GO" id="GO:0071555">
    <property type="term" value="P:cell wall organization"/>
    <property type="evidence" value="ECO:0007669"/>
    <property type="project" value="UniProtKB-KW"/>
</dbReference>
<dbReference type="STRING" id="1817841.A3B10_02710"/>
<evidence type="ECO:0000256" key="4">
    <source>
        <dbReference type="SAM" id="MobiDB-lite"/>
    </source>
</evidence>
<keyword evidence="1 3" id="KW-0963">Cytoplasm</keyword>
<gene>
    <name evidence="3" type="primary">khpA</name>
    <name evidence="5" type="ORF">A3B10_02710</name>
</gene>
<name>A0A1F5Q2X8_9BACT</name>
<dbReference type="Proteomes" id="UP000177281">
    <property type="component" value="Unassembled WGS sequence"/>
</dbReference>
<evidence type="ECO:0000256" key="3">
    <source>
        <dbReference type="HAMAP-Rule" id="MF_00088"/>
    </source>
</evidence>
<comment type="caution">
    <text evidence="5">The sequence shown here is derived from an EMBL/GenBank/DDBJ whole genome shotgun (WGS) entry which is preliminary data.</text>
</comment>
<dbReference type="GO" id="GO:0003723">
    <property type="term" value="F:RNA binding"/>
    <property type="evidence" value="ECO:0007669"/>
    <property type="project" value="UniProtKB-UniRule"/>
</dbReference>
<keyword evidence="3" id="KW-0143">Chaperone</keyword>
<dbReference type="PANTHER" id="PTHR34654">
    <property type="entry name" value="UPF0109 PROTEIN SCO5592"/>
    <property type="match status" value="1"/>
</dbReference>
<comment type="subcellular location">
    <subcellularLocation>
        <location evidence="3">Cytoplasm</location>
    </subcellularLocation>
</comment>
<comment type="similarity">
    <text evidence="3">Belongs to the KhpA RNA-binding protein family.</text>
</comment>
<comment type="subunit">
    <text evidence="3">Forms a complex with KhpB.</text>
</comment>